<reference evidence="1 2" key="1">
    <citation type="submission" date="2016-10" db="EMBL/GenBank/DDBJ databases">
        <authorList>
            <person name="de Groot N.N."/>
        </authorList>
    </citation>
    <scope>NUCLEOTIDE SEQUENCE [LARGE SCALE GENOMIC DNA]</scope>
    <source>
        <strain evidence="1 2">DSM 7343</strain>
    </source>
</reference>
<proteinExistence type="predicted"/>
<keyword evidence="2" id="KW-1185">Reference proteome</keyword>
<organism evidence="1 2">
    <name type="scientific">Desulfuromusa kysingii</name>
    <dbReference type="NCBI Taxonomy" id="37625"/>
    <lineage>
        <taxon>Bacteria</taxon>
        <taxon>Pseudomonadati</taxon>
        <taxon>Thermodesulfobacteriota</taxon>
        <taxon>Desulfuromonadia</taxon>
        <taxon>Desulfuromonadales</taxon>
        <taxon>Geopsychrobacteraceae</taxon>
        <taxon>Desulfuromusa</taxon>
    </lineage>
</organism>
<gene>
    <name evidence="1" type="ORF">SAMN05660420_00515</name>
</gene>
<evidence type="ECO:0000313" key="2">
    <source>
        <dbReference type="Proteomes" id="UP000199409"/>
    </source>
</evidence>
<evidence type="ECO:0000313" key="1">
    <source>
        <dbReference type="EMBL" id="SDZ82980.1"/>
    </source>
</evidence>
<dbReference type="STRING" id="37625.SAMN05660420_00515"/>
<name>A0A1H3W7L2_9BACT</name>
<protein>
    <submittedName>
        <fullName evidence="1">Uncharacterized protein</fullName>
    </submittedName>
</protein>
<dbReference type="AlphaFoldDB" id="A0A1H3W7L2"/>
<sequence length="88" mass="9043">MKKQLLTKTVLILTLVILLPIVGCASGGKGRPQGPPPEAIAACEGKSVGDSVTFTGREGESIKSTCQEVDGQIVAVPEDMPKGGPPRS</sequence>
<dbReference type="Proteomes" id="UP000199409">
    <property type="component" value="Unassembled WGS sequence"/>
</dbReference>
<dbReference type="EMBL" id="FNQN01000001">
    <property type="protein sequence ID" value="SDZ82980.1"/>
    <property type="molecule type" value="Genomic_DNA"/>
</dbReference>
<accession>A0A1H3W7L2</accession>